<feature type="non-terminal residue" evidence="2">
    <location>
        <position position="61"/>
    </location>
</feature>
<feature type="compositionally biased region" description="Low complexity" evidence="1">
    <location>
        <begin position="1"/>
        <end position="11"/>
    </location>
</feature>
<dbReference type="InterPro" id="IPR027417">
    <property type="entry name" value="P-loop_NTPase"/>
</dbReference>
<evidence type="ECO:0000256" key="1">
    <source>
        <dbReference type="SAM" id="MobiDB-lite"/>
    </source>
</evidence>
<sequence>MKIGDNQINNPNPTPIPELEKTNNENEILISTIHKTKGNEFKNVVYFNLAHNDKINSLNEL</sequence>
<name>A0A3B0V228_9ZZZZ</name>
<dbReference type="AlphaFoldDB" id="A0A3B0V228"/>
<evidence type="ECO:0000313" key="2">
    <source>
        <dbReference type="EMBL" id="VAW26026.1"/>
    </source>
</evidence>
<proteinExistence type="predicted"/>
<dbReference type="Gene3D" id="3.40.50.300">
    <property type="entry name" value="P-loop containing nucleotide triphosphate hydrolases"/>
    <property type="match status" value="1"/>
</dbReference>
<gene>
    <name evidence="2" type="ORF">MNBD_BACTEROID06-1044</name>
</gene>
<reference evidence="2" key="1">
    <citation type="submission" date="2018-06" db="EMBL/GenBank/DDBJ databases">
        <authorList>
            <person name="Zhirakovskaya E."/>
        </authorList>
    </citation>
    <scope>NUCLEOTIDE SEQUENCE</scope>
</reference>
<feature type="region of interest" description="Disordered" evidence="1">
    <location>
        <begin position="1"/>
        <end position="22"/>
    </location>
</feature>
<protein>
    <submittedName>
        <fullName evidence="2">Uncharacterized protein</fullName>
    </submittedName>
</protein>
<organism evidence="2">
    <name type="scientific">hydrothermal vent metagenome</name>
    <dbReference type="NCBI Taxonomy" id="652676"/>
    <lineage>
        <taxon>unclassified sequences</taxon>
        <taxon>metagenomes</taxon>
        <taxon>ecological metagenomes</taxon>
    </lineage>
</organism>
<dbReference type="EMBL" id="UOES01000054">
    <property type="protein sequence ID" value="VAW26026.1"/>
    <property type="molecule type" value="Genomic_DNA"/>
</dbReference>
<accession>A0A3B0V228</accession>